<evidence type="ECO:0000256" key="5">
    <source>
        <dbReference type="ARBA" id="ARBA00022556"/>
    </source>
</evidence>
<keyword evidence="13" id="KW-1185">Reference proteome</keyword>
<comment type="function">
    <text evidence="1">Condensation of UDP-2,3-diacylglucosamine and 2,3-diacylglucosamine-1-phosphate to form lipid A disaccharide, a precursor of lipid A, a phosphorylated glycolipid that anchors the lipopolysaccharide to the outer membrane of the cell.</text>
</comment>
<evidence type="ECO:0000256" key="2">
    <source>
        <dbReference type="ARBA" id="ARBA00012687"/>
    </source>
</evidence>
<dbReference type="InterPro" id="IPR003835">
    <property type="entry name" value="Glyco_trans_19"/>
</dbReference>
<dbReference type="RefSeq" id="WP_132547989.1">
    <property type="nucleotide sequence ID" value="NZ_SMAA01000004.1"/>
</dbReference>
<organism evidence="12 13">
    <name type="scientific">Pectinatus cerevisiiphilus</name>
    <dbReference type="NCBI Taxonomy" id="86956"/>
    <lineage>
        <taxon>Bacteria</taxon>
        <taxon>Bacillati</taxon>
        <taxon>Bacillota</taxon>
        <taxon>Negativicutes</taxon>
        <taxon>Selenomonadales</taxon>
        <taxon>Selenomonadaceae</taxon>
        <taxon>Pectinatus</taxon>
    </lineage>
</organism>
<evidence type="ECO:0000256" key="3">
    <source>
        <dbReference type="ARBA" id="ARBA00020902"/>
    </source>
</evidence>
<sequence>MHKIMFSAGEVSGDMHGANLALALKKIEPDIRMFGFGGTMMQQAGVELAADMAQYSVMGFYEVLLNLRRLVKLRNKLGALMEREKPDVLVLIDYPDFNWRLASIANKLKIPVFSYIPPSAWAWRKGRAKKVAKMADMIAAIFPFEMAVYEKAGANIEFVGNPLVETVRASMQKENAYKYFSIDGTKKNILLLPGSRRQEIKSILPVMLKAAQLFATKNGNAVFHMVAAQNIEVQELHKMTLKYGLKINFHKDKLYDLMKICDIAFATSGTVVLEAALMGLPSVVLYRMSRVTYYIAKMFVSVQFFSLPNILAGKGIIPELLQNKVTPENIVAAADSLIQNGRAKNNEMLESIRYKLGKPGVSARTAELIIKTADGRFTQA</sequence>
<reference evidence="12 13" key="1">
    <citation type="submission" date="2019-03" db="EMBL/GenBank/DDBJ databases">
        <title>Genomic Encyclopedia of Type Strains, Phase IV (KMG-IV): sequencing the most valuable type-strain genomes for metagenomic binning, comparative biology and taxonomic classification.</title>
        <authorList>
            <person name="Goeker M."/>
        </authorList>
    </citation>
    <scope>NUCLEOTIDE SEQUENCE [LARGE SCALE GENOMIC DNA]</scope>
    <source>
        <strain evidence="12 13">DSM 20467</strain>
    </source>
</reference>
<evidence type="ECO:0000256" key="1">
    <source>
        <dbReference type="ARBA" id="ARBA00002056"/>
    </source>
</evidence>
<feature type="transmembrane region" description="Helical" evidence="11">
    <location>
        <begin position="263"/>
        <end position="285"/>
    </location>
</feature>
<keyword evidence="4" id="KW-0444">Lipid biosynthesis</keyword>
<dbReference type="NCBIfam" id="TIGR00215">
    <property type="entry name" value="lpxB"/>
    <property type="match status" value="1"/>
</dbReference>
<dbReference type="EC" id="2.4.1.182" evidence="2 10"/>
<evidence type="ECO:0000256" key="6">
    <source>
        <dbReference type="ARBA" id="ARBA00022676"/>
    </source>
</evidence>
<evidence type="ECO:0000256" key="7">
    <source>
        <dbReference type="ARBA" id="ARBA00022679"/>
    </source>
</evidence>
<gene>
    <name evidence="12" type="ORF">EDC37_10487</name>
</gene>
<dbReference type="Gene3D" id="3.40.50.2000">
    <property type="entry name" value="Glycogen Phosphorylase B"/>
    <property type="match status" value="2"/>
</dbReference>
<evidence type="ECO:0000256" key="10">
    <source>
        <dbReference type="NCBIfam" id="TIGR00215"/>
    </source>
</evidence>
<dbReference type="GO" id="GO:0008915">
    <property type="term" value="F:lipid-A-disaccharide synthase activity"/>
    <property type="evidence" value="ECO:0007669"/>
    <property type="project" value="UniProtKB-UniRule"/>
</dbReference>
<evidence type="ECO:0000256" key="9">
    <source>
        <dbReference type="ARBA" id="ARBA00048975"/>
    </source>
</evidence>
<keyword evidence="8" id="KW-0443">Lipid metabolism</keyword>
<dbReference type="Pfam" id="PF02684">
    <property type="entry name" value="LpxB"/>
    <property type="match status" value="1"/>
</dbReference>
<dbReference type="Proteomes" id="UP000295188">
    <property type="component" value="Unassembled WGS sequence"/>
</dbReference>
<evidence type="ECO:0000313" key="13">
    <source>
        <dbReference type="Proteomes" id="UP000295188"/>
    </source>
</evidence>
<name>A0A4R3KBT5_9FIRM</name>
<dbReference type="EMBL" id="SMAA01000004">
    <property type="protein sequence ID" value="TCS80485.1"/>
    <property type="molecule type" value="Genomic_DNA"/>
</dbReference>
<dbReference type="PANTHER" id="PTHR30372">
    <property type="entry name" value="LIPID-A-DISACCHARIDE SYNTHASE"/>
    <property type="match status" value="1"/>
</dbReference>
<evidence type="ECO:0000313" key="12">
    <source>
        <dbReference type="EMBL" id="TCS80485.1"/>
    </source>
</evidence>
<dbReference type="PANTHER" id="PTHR30372:SF4">
    <property type="entry name" value="LIPID-A-DISACCHARIDE SYNTHASE, MITOCHONDRIAL-RELATED"/>
    <property type="match status" value="1"/>
</dbReference>
<keyword evidence="11" id="KW-0812">Transmembrane</keyword>
<dbReference type="GO" id="GO:0016020">
    <property type="term" value="C:membrane"/>
    <property type="evidence" value="ECO:0007669"/>
    <property type="project" value="GOC"/>
</dbReference>
<evidence type="ECO:0000256" key="4">
    <source>
        <dbReference type="ARBA" id="ARBA00022516"/>
    </source>
</evidence>
<dbReference type="SUPFAM" id="SSF53756">
    <property type="entry name" value="UDP-Glycosyltransferase/glycogen phosphorylase"/>
    <property type="match status" value="1"/>
</dbReference>
<keyword evidence="6" id="KW-0328">Glycosyltransferase</keyword>
<dbReference type="OrthoDB" id="9801642at2"/>
<keyword evidence="7" id="KW-0808">Transferase</keyword>
<proteinExistence type="predicted"/>
<comment type="caution">
    <text evidence="12">The sequence shown here is derived from an EMBL/GenBank/DDBJ whole genome shotgun (WGS) entry which is preliminary data.</text>
</comment>
<comment type="catalytic activity">
    <reaction evidence="9">
        <text>a lipid X + a UDP-2-N,3-O-bis[(3R)-3-hydroxyacyl]-alpha-D-glucosamine = a lipid A disaccharide + UDP + H(+)</text>
        <dbReference type="Rhea" id="RHEA:67828"/>
        <dbReference type="ChEBI" id="CHEBI:15378"/>
        <dbReference type="ChEBI" id="CHEBI:58223"/>
        <dbReference type="ChEBI" id="CHEBI:137748"/>
        <dbReference type="ChEBI" id="CHEBI:176338"/>
        <dbReference type="ChEBI" id="CHEBI:176343"/>
        <dbReference type="EC" id="2.4.1.182"/>
    </reaction>
</comment>
<keyword evidence="5" id="KW-0441">Lipid A biosynthesis</keyword>
<dbReference type="AlphaFoldDB" id="A0A4R3KBT5"/>
<accession>A0A4R3KBT5</accession>
<dbReference type="GO" id="GO:0009245">
    <property type="term" value="P:lipid A biosynthetic process"/>
    <property type="evidence" value="ECO:0007669"/>
    <property type="project" value="UniProtKB-UniRule"/>
</dbReference>
<keyword evidence="11" id="KW-0472">Membrane</keyword>
<protein>
    <recommendedName>
        <fullName evidence="3 10">Lipid-A-disaccharide synthase</fullName>
        <ecNumber evidence="2 10">2.4.1.182</ecNumber>
    </recommendedName>
</protein>
<keyword evidence="11" id="KW-1133">Transmembrane helix</keyword>
<dbReference type="GO" id="GO:0005543">
    <property type="term" value="F:phospholipid binding"/>
    <property type="evidence" value="ECO:0007669"/>
    <property type="project" value="TreeGrafter"/>
</dbReference>
<evidence type="ECO:0000256" key="11">
    <source>
        <dbReference type="SAM" id="Phobius"/>
    </source>
</evidence>
<evidence type="ECO:0000256" key="8">
    <source>
        <dbReference type="ARBA" id="ARBA00023098"/>
    </source>
</evidence>